<organism evidence="6">
    <name type="scientific">bioreactor metagenome</name>
    <dbReference type="NCBI Taxonomy" id="1076179"/>
    <lineage>
        <taxon>unclassified sequences</taxon>
        <taxon>metagenomes</taxon>
        <taxon>ecological metagenomes</taxon>
    </lineage>
</organism>
<evidence type="ECO:0000256" key="3">
    <source>
        <dbReference type="ARBA" id="ARBA00023125"/>
    </source>
</evidence>
<dbReference type="Pfam" id="PF04545">
    <property type="entry name" value="Sigma70_r4"/>
    <property type="match status" value="1"/>
</dbReference>
<dbReference type="GO" id="GO:0003677">
    <property type="term" value="F:DNA binding"/>
    <property type="evidence" value="ECO:0007669"/>
    <property type="project" value="UniProtKB-KW"/>
</dbReference>
<gene>
    <name evidence="6" type="ORF">SDC9_188277</name>
</gene>
<comment type="caution">
    <text evidence="6">The sequence shown here is derived from an EMBL/GenBank/DDBJ whole genome shotgun (WGS) entry which is preliminary data.</text>
</comment>
<name>A0A645HNZ3_9ZZZZ</name>
<dbReference type="InterPro" id="IPR007630">
    <property type="entry name" value="RNA_pol_sigma70_r4"/>
</dbReference>
<dbReference type="PANTHER" id="PTHR30385">
    <property type="entry name" value="SIGMA FACTOR F FLAGELLAR"/>
    <property type="match status" value="1"/>
</dbReference>
<keyword evidence="1" id="KW-0805">Transcription regulation</keyword>
<dbReference type="EMBL" id="VSSQ01097340">
    <property type="protein sequence ID" value="MPN40738.1"/>
    <property type="molecule type" value="Genomic_DNA"/>
</dbReference>
<feature type="domain" description="RNA polymerase sigma-70 region 4" evidence="5">
    <location>
        <begin position="85"/>
        <end position="134"/>
    </location>
</feature>
<evidence type="ECO:0000256" key="2">
    <source>
        <dbReference type="ARBA" id="ARBA00023082"/>
    </source>
</evidence>
<evidence type="ECO:0000256" key="4">
    <source>
        <dbReference type="ARBA" id="ARBA00023163"/>
    </source>
</evidence>
<dbReference type="Gene3D" id="1.10.10.10">
    <property type="entry name" value="Winged helix-like DNA-binding domain superfamily/Winged helix DNA-binding domain"/>
    <property type="match status" value="1"/>
</dbReference>
<dbReference type="GO" id="GO:0006352">
    <property type="term" value="P:DNA-templated transcription initiation"/>
    <property type="evidence" value="ECO:0007669"/>
    <property type="project" value="InterPro"/>
</dbReference>
<keyword evidence="4" id="KW-0804">Transcription</keyword>
<evidence type="ECO:0000259" key="5">
    <source>
        <dbReference type="Pfam" id="PF04545"/>
    </source>
</evidence>
<accession>A0A645HNZ3</accession>
<keyword evidence="2" id="KW-0731">Sigma factor</keyword>
<sequence length="138" mass="16650">MDNHDRNYTLIVMGKRIPVTKEVYKAYYQCRDREKYLNKLSEYKNISLEDCNERGISLEYIISALTDSLEDEVVQRDMVERLQQCLLRLNEAERQLIISLFYYERSERQLAEELGIPRMTLHDRKIKILDKLKKLMEK</sequence>
<dbReference type="InterPro" id="IPR036388">
    <property type="entry name" value="WH-like_DNA-bd_sf"/>
</dbReference>
<protein>
    <recommendedName>
        <fullName evidence="5">RNA polymerase sigma-70 region 4 domain-containing protein</fullName>
    </recommendedName>
</protein>
<evidence type="ECO:0000256" key="1">
    <source>
        <dbReference type="ARBA" id="ARBA00023015"/>
    </source>
</evidence>
<reference evidence="6" key="1">
    <citation type="submission" date="2019-08" db="EMBL/GenBank/DDBJ databases">
        <authorList>
            <person name="Kucharzyk K."/>
            <person name="Murdoch R.W."/>
            <person name="Higgins S."/>
            <person name="Loffler F."/>
        </authorList>
    </citation>
    <scope>NUCLEOTIDE SEQUENCE</scope>
</reference>
<dbReference type="InterPro" id="IPR013324">
    <property type="entry name" value="RNA_pol_sigma_r3/r4-like"/>
</dbReference>
<dbReference type="AlphaFoldDB" id="A0A645HNZ3"/>
<dbReference type="GO" id="GO:0016987">
    <property type="term" value="F:sigma factor activity"/>
    <property type="evidence" value="ECO:0007669"/>
    <property type="project" value="UniProtKB-KW"/>
</dbReference>
<proteinExistence type="predicted"/>
<keyword evidence="3" id="KW-0238">DNA-binding</keyword>
<evidence type="ECO:0000313" key="6">
    <source>
        <dbReference type="EMBL" id="MPN40738.1"/>
    </source>
</evidence>
<dbReference type="SUPFAM" id="SSF88659">
    <property type="entry name" value="Sigma3 and sigma4 domains of RNA polymerase sigma factors"/>
    <property type="match status" value="1"/>
</dbReference>